<accession>A0A222FP71</accession>
<reference evidence="1 2" key="1">
    <citation type="submission" date="2017-07" db="EMBL/GenBank/DDBJ databases">
        <title>Annotated genome sequence of Bacterioplanes sanyensis isolated from Red Sea.</title>
        <authorList>
            <person name="Rehman Z.U."/>
        </authorList>
    </citation>
    <scope>NUCLEOTIDE SEQUENCE [LARGE SCALE GENOMIC DNA]</scope>
    <source>
        <strain evidence="1 2">NV9</strain>
    </source>
</reference>
<organism evidence="1 2">
    <name type="scientific">Bacterioplanes sanyensis</name>
    <dbReference type="NCBI Taxonomy" id="1249553"/>
    <lineage>
        <taxon>Bacteria</taxon>
        <taxon>Pseudomonadati</taxon>
        <taxon>Pseudomonadota</taxon>
        <taxon>Gammaproteobacteria</taxon>
        <taxon>Oceanospirillales</taxon>
        <taxon>Oceanospirillaceae</taxon>
        <taxon>Bacterioplanes</taxon>
    </lineage>
</organism>
<dbReference type="AlphaFoldDB" id="A0A222FP71"/>
<evidence type="ECO:0000313" key="2">
    <source>
        <dbReference type="Proteomes" id="UP000202440"/>
    </source>
</evidence>
<gene>
    <name evidence="1" type="ORF">CHH28_18365</name>
</gene>
<dbReference type="KEGG" id="bsan:CHH28_18365"/>
<dbReference type="RefSeq" id="WP_094061674.1">
    <property type="nucleotide sequence ID" value="NZ_CP022530.1"/>
</dbReference>
<dbReference type="EMBL" id="CP022530">
    <property type="protein sequence ID" value="ASP40512.1"/>
    <property type="molecule type" value="Genomic_DNA"/>
</dbReference>
<dbReference type="Proteomes" id="UP000202440">
    <property type="component" value="Chromosome"/>
</dbReference>
<keyword evidence="2" id="KW-1185">Reference proteome</keyword>
<protein>
    <submittedName>
        <fullName evidence="1">Uncharacterized protein</fullName>
    </submittedName>
</protein>
<proteinExistence type="predicted"/>
<evidence type="ECO:0000313" key="1">
    <source>
        <dbReference type="EMBL" id="ASP40512.1"/>
    </source>
</evidence>
<name>A0A222FP71_9GAMM</name>
<sequence>MNHSNNLIQPLVEHLAAQADLSDARRALAEAGVFSNAELMAMDAEALKACYKTLRHTELKHSSSDEVLKAIDEHQACWPTDLSDDFKQGAISY</sequence>